<reference evidence="3" key="1">
    <citation type="submission" date="2024-04" db="EMBL/GenBank/DDBJ databases">
        <title>Salinicola lusitanus LLJ914,a marine bacterium isolated from the Okinawa Trough.</title>
        <authorList>
            <person name="Li J."/>
        </authorList>
    </citation>
    <scope>NUCLEOTIDE SEQUENCE [LARGE SCALE GENOMIC DNA]</scope>
</reference>
<keyword evidence="3" id="KW-1185">Reference proteome</keyword>
<evidence type="ECO:0000313" key="3">
    <source>
        <dbReference type="Proteomes" id="UP001460270"/>
    </source>
</evidence>
<name>A0AAW0PC52_9GOBI</name>
<sequence>MNDIPDEVGRTERWNEVHTSQKRIGPSGLVRERCADKAEGRECELKQCEPHMNKSLIHKRLSDPQRSISKASAPRAHERNVSASTLPSGSIGRWDSGARPRTQTCKHCAQRTGPARVFLGRCLSGSF</sequence>
<evidence type="ECO:0000256" key="1">
    <source>
        <dbReference type="SAM" id="MobiDB-lite"/>
    </source>
</evidence>
<feature type="region of interest" description="Disordered" evidence="1">
    <location>
        <begin position="1"/>
        <end position="24"/>
    </location>
</feature>
<protein>
    <submittedName>
        <fullName evidence="2">Uncharacterized protein</fullName>
    </submittedName>
</protein>
<dbReference type="Proteomes" id="UP001460270">
    <property type="component" value="Unassembled WGS sequence"/>
</dbReference>
<organism evidence="2 3">
    <name type="scientific">Mugilogobius chulae</name>
    <name type="common">yellowstripe goby</name>
    <dbReference type="NCBI Taxonomy" id="88201"/>
    <lineage>
        <taxon>Eukaryota</taxon>
        <taxon>Metazoa</taxon>
        <taxon>Chordata</taxon>
        <taxon>Craniata</taxon>
        <taxon>Vertebrata</taxon>
        <taxon>Euteleostomi</taxon>
        <taxon>Actinopterygii</taxon>
        <taxon>Neopterygii</taxon>
        <taxon>Teleostei</taxon>
        <taxon>Neoteleostei</taxon>
        <taxon>Acanthomorphata</taxon>
        <taxon>Gobiaria</taxon>
        <taxon>Gobiiformes</taxon>
        <taxon>Gobioidei</taxon>
        <taxon>Gobiidae</taxon>
        <taxon>Gobionellinae</taxon>
        <taxon>Mugilogobius</taxon>
    </lineage>
</organism>
<feature type="compositionally biased region" description="Basic and acidic residues" evidence="1">
    <location>
        <begin position="7"/>
        <end position="16"/>
    </location>
</feature>
<proteinExistence type="predicted"/>
<gene>
    <name evidence="2" type="ORF">WMY93_010783</name>
</gene>
<evidence type="ECO:0000313" key="2">
    <source>
        <dbReference type="EMBL" id="KAK7919499.1"/>
    </source>
</evidence>
<comment type="caution">
    <text evidence="2">The sequence shown here is derived from an EMBL/GenBank/DDBJ whole genome shotgun (WGS) entry which is preliminary data.</text>
</comment>
<dbReference type="AlphaFoldDB" id="A0AAW0PC52"/>
<feature type="region of interest" description="Disordered" evidence="1">
    <location>
        <begin position="54"/>
        <end position="99"/>
    </location>
</feature>
<accession>A0AAW0PC52</accession>
<dbReference type="EMBL" id="JBBPFD010000007">
    <property type="protein sequence ID" value="KAK7919499.1"/>
    <property type="molecule type" value="Genomic_DNA"/>
</dbReference>